<protein>
    <submittedName>
        <fullName evidence="5">Uncharacterized protein</fullName>
    </submittedName>
</protein>
<dbReference type="EnsemblPlants" id="Solyc12g062490.1.1">
    <property type="protein sequence ID" value="Solyc12g062490.1.1.1"/>
    <property type="gene ID" value="Solyc12g062490.1"/>
</dbReference>
<reference evidence="5" key="2">
    <citation type="submission" date="2019-01" db="UniProtKB">
        <authorList>
            <consortium name="EnsemblPlants"/>
        </authorList>
    </citation>
    <scope>IDENTIFICATION</scope>
    <source>
        <strain evidence="5">cv. Heinz 1706</strain>
    </source>
</reference>
<dbReference type="PaxDb" id="4081-Solyc12g062490.1.1"/>
<keyword evidence="2" id="KW-0963">Cytoplasm</keyword>
<dbReference type="InParanoid" id="A0A3Q7JBQ8"/>
<name>A0A3Q7JBQ8_SOLLC</name>
<dbReference type="GO" id="GO:0031087">
    <property type="term" value="P:deadenylation-independent decapping of nuclear-transcribed mRNA"/>
    <property type="evidence" value="ECO:0007669"/>
    <property type="project" value="InterPro"/>
</dbReference>
<dbReference type="PANTHER" id="PTHR15598">
    <property type="entry name" value="ENHANCER OF MRNA-DECAPPING PROTEIN 4"/>
    <property type="match status" value="1"/>
</dbReference>
<dbReference type="Proteomes" id="UP000004994">
    <property type="component" value="Chromosome 12"/>
</dbReference>
<evidence type="ECO:0000256" key="2">
    <source>
        <dbReference type="ARBA" id="ARBA00022490"/>
    </source>
</evidence>
<evidence type="ECO:0000313" key="6">
    <source>
        <dbReference type="Proteomes" id="UP000004994"/>
    </source>
</evidence>
<evidence type="ECO:0000256" key="3">
    <source>
        <dbReference type="ARBA" id="ARBA00022574"/>
    </source>
</evidence>
<dbReference type="Gramene" id="Solyc12g062490.1.1">
    <property type="protein sequence ID" value="Solyc12g062490.1.1.1"/>
    <property type="gene ID" value="Solyc12g062490.1"/>
</dbReference>
<comment type="subcellular location">
    <subcellularLocation>
        <location evidence="1">Cytoplasm</location>
    </subcellularLocation>
</comment>
<dbReference type="STRING" id="4081.A0A3Q7JBQ8"/>
<organism evidence="5">
    <name type="scientific">Solanum lycopersicum</name>
    <name type="common">Tomato</name>
    <name type="synonym">Lycopersicon esculentum</name>
    <dbReference type="NCBI Taxonomy" id="4081"/>
    <lineage>
        <taxon>Eukaryota</taxon>
        <taxon>Viridiplantae</taxon>
        <taxon>Streptophyta</taxon>
        <taxon>Embryophyta</taxon>
        <taxon>Tracheophyta</taxon>
        <taxon>Spermatophyta</taxon>
        <taxon>Magnoliopsida</taxon>
        <taxon>eudicotyledons</taxon>
        <taxon>Gunneridae</taxon>
        <taxon>Pentapetalae</taxon>
        <taxon>asterids</taxon>
        <taxon>lamiids</taxon>
        <taxon>Solanales</taxon>
        <taxon>Solanaceae</taxon>
        <taxon>Solanoideae</taxon>
        <taxon>Solaneae</taxon>
        <taxon>Solanum</taxon>
        <taxon>Solanum subgen. Lycopersicon</taxon>
    </lineage>
</organism>
<sequence length="122" mass="13605">MSCKAMFEQVNSIFQKGIADHRVAAQQKFESVHSPLASALRDSINSASVMTQTLSREFADSLRQLLALGVSGENSQSTNPLNNMNNGSLLHEKIETLPNPTKDISKQLGEYKYKKHSLKHYK</sequence>
<accession>A0A3Q7JBQ8</accession>
<keyword evidence="6" id="KW-1185">Reference proteome</keyword>
<evidence type="ECO:0000256" key="4">
    <source>
        <dbReference type="ARBA" id="ARBA00022737"/>
    </source>
</evidence>
<dbReference type="InterPro" id="IPR045152">
    <property type="entry name" value="EDC4-like"/>
</dbReference>
<dbReference type="GO" id="GO:0005737">
    <property type="term" value="C:cytoplasm"/>
    <property type="evidence" value="ECO:0007669"/>
    <property type="project" value="UniProtKB-SubCell"/>
</dbReference>
<evidence type="ECO:0000256" key="1">
    <source>
        <dbReference type="ARBA" id="ARBA00004496"/>
    </source>
</evidence>
<keyword evidence="4" id="KW-0677">Repeat</keyword>
<dbReference type="AlphaFoldDB" id="A0A3Q7JBQ8"/>
<evidence type="ECO:0000313" key="5">
    <source>
        <dbReference type="EnsemblPlants" id="Solyc12g062490.1.1.1"/>
    </source>
</evidence>
<reference evidence="5" key="1">
    <citation type="journal article" date="2012" name="Nature">
        <title>The tomato genome sequence provides insights into fleshy fruit evolution.</title>
        <authorList>
            <consortium name="Tomato Genome Consortium"/>
        </authorList>
    </citation>
    <scope>NUCLEOTIDE SEQUENCE [LARGE SCALE GENOMIC DNA]</scope>
    <source>
        <strain evidence="5">cv. Heinz 1706</strain>
    </source>
</reference>
<keyword evidence="3" id="KW-0853">WD repeat</keyword>
<proteinExistence type="predicted"/>
<dbReference type="PANTHER" id="PTHR15598:SF5">
    <property type="entry name" value="ENHANCER OF MRNA-DECAPPING PROTEIN 4"/>
    <property type="match status" value="1"/>
</dbReference>